<dbReference type="InterPro" id="IPR012677">
    <property type="entry name" value="Nucleotide-bd_a/b_plait_sf"/>
</dbReference>
<evidence type="ECO:0000256" key="2">
    <source>
        <dbReference type="ARBA" id="ARBA00022884"/>
    </source>
</evidence>
<keyword evidence="2" id="KW-0694">RNA-binding</keyword>
<dbReference type="InterPro" id="IPR041966">
    <property type="entry name" value="LOTUS-like"/>
</dbReference>
<dbReference type="CDD" id="cd10910">
    <property type="entry name" value="PIN_limkain_b1_N_like"/>
    <property type="match status" value="1"/>
</dbReference>
<organism evidence="5 7">
    <name type="scientific">Limulus polyphemus</name>
    <name type="common">Atlantic horseshoe crab</name>
    <dbReference type="NCBI Taxonomy" id="6850"/>
    <lineage>
        <taxon>Eukaryota</taxon>
        <taxon>Metazoa</taxon>
        <taxon>Ecdysozoa</taxon>
        <taxon>Arthropoda</taxon>
        <taxon>Chelicerata</taxon>
        <taxon>Merostomata</taxon>
        <taxon>Xiphosura</taxon>
        <taxon>Limulidae</taxon>
        <taxon>Limulus</taxon>
    </lineage>
</organism>
<keyword evidence="5" id="KW-1185">Reference proteome</keyword>
<protein>
    <submittedName>
        <fullName evidence="6 7">Meiosis regulator and mRNA stability factor 1-like isoform X1</fullName>
    </submittedName>
</protein>
<evidence type="ECO:0000256" key="3">
    <source>
        <dbReference type="SAM" id="MobiDB-lite"/>
    </source>
</evidence>
<evidence type="ECO:0000313" key="7">
    <source>
        <dbReference type="RefSeq" id="XP_022249100.1"/>
    </source>
</evidence>
<dbReference type="Gene3D" id="3.30.70.330">
    <property type="match status" value="2"/>
</dbReference>
<gene>
    <name evidence="6 7" type="primary">LOC106465481</name>
</gene>
<dbReference type="GeneID" id="106465481"/>
<feature type="compositionally biased region" description="Basic residues" evidence="3">
    <location>
        <begin position="352"/>
        <end position="367"/>
    </location>
</feature>
<dbReference type="PANTHER" id="PTHR14379">
    <property type="entry name" value="LIMKAIN B LKAP"/>
    <property type="match status" value="1"/>
</dbReference>
<feature type="compositionally biased region" description="Basic residues" evidence="3">
    <location>
        <begin position="286"/>
        <end position="297"/>
    </location>
</feature>
<name>A0ABM1SZP4_LIMPO</name>
<accession>A0ABM1SZP4</accession>
<feature type="region of interest" description="Disordered" evidence="3">
    <location>
        <begin position="274"/>
        <end position="423"/>
    </location>
</feature>
<evidence type="ECO:0000256" key="1">
    <source>
        <dbReference type="ARBA" id="ARBA00022737"/>
    </source>
</evidence>
<dbReference type="Pfam" id="PF11608">
    <property type="entry name" value="RRM_MARF1"/>
    <property type="match status" value="1"/>
</dbReference>
<proteinExistence type="predicted"/>
<dbReference type="Pfam" id="PF01936">
    <property type="entry name" value="NYN"/>
    <property type="match status" value="1"/>
</dbReference>
<dbReference type="SUPFAM" id="SSF54928">
    <property type="entry name" value="RNA-binding domain, RBD"/>
    <property type="match status" value="2"/>
</dbReference>
<reference evidence="6 7" key="1">
    <citation type="submission" date="2025-05" db="UniProtKB">
        <authorList>
            <consortium name="RefSeq"/>
        </authorList>
    </citation>
    <scope>IDENTIFICATION</scope>
    <source>
        <tissue evidence="6 7">Muscle</tissue>
    </source>
</reference>
<feature type="compositionally biased region" description="Low complexity" evidence="3">
    <location>
        <begin position="298"/>
        <end position="310"/>
    </location>
</feature>
<dbReference type="Proteomes" id="UP000694941">
    <property type="component" value="Unplaced"/>
</dbReference>
<dbReference type="Pfam" id="PF19687">
    <property type="entry name" value="MARF1_LOTUS"/>
    <property type="match status" value="1"/>
</dbReference>
<dbReference type="Gene3D" id="3.30.420.610">
    <property type="entry name" value="LOTUS domain-like"/>
    <property type="match status" value="4"/>
</dbReference>
<evidence type="ECO:0000313" key="6">
    <source>
        <dbReference type="RefSeq" id="XP_022249099.1"/>
    </source>
</evidence>
<dbReference type="PROSITE" id="PS51644">
    <property type="entry name" value="HTH_OST"/>
    <property type="match status" value="5"/>
</dbReference>
<dbReference type="RefSeq" id="XP_022249099.1">
    <property type="nucleotide sequence ID" value="XM_022393391.1"/>
</dbReference>
<feature type="domain" description="HTH OST-type" evidence="4">
    <location>
        <begin position="1037"/>
        <end position="1112"/>
    </location>
</feature>
<dbReference type="CDD" id="cd12256">
    <property type="entry name" value="RRM2_LKAP"/>
    <property type="match status" value="1"/>
</dbReference>
<dbReference type="CDD" id="cd08824">
    <property type="entry name" value="LOTUS"/>
    <property type="match status" value="2"/>
</dbReference>
<dbReference type="InterPro" id="IPR035979">
    <property type="entry name" value="RBD_domain_sf"/>
</dbReference>
<sequence>MQEVDKIFKVPSCTGTSRHSLAANFQKNKAENGSPPIGVFWDIENCQVPKGRSAIGLVQQVRQQFFSGHREAEFLCVCDISKESRDVIQELNLAQVTVVHINATSKNAADDKLKQCMRRFVDIHGSPSTVLLISGDVNFATELSDFRHRRNIRIILLHSSRAPEPLLACAHENYSFPELASTIPFRSPVRGTNNRVCELIVSDLPTNRDARQIHNRLKQLSDNCGGRVLAVNGATAILRFPSPEAAQRAKKRMDREDVFGTKISVNYSQKSGFCFNGRENSPQRSGRSRSRGFRPARQRTASSGSSRESSPATLRGPEADVGSGSESSQGASPQHRSFVFPPPPDLISQSHLGHKKHVSKTRGKRGSCNRALEVGISSTDARSQNSEEESSSTSREDEKQRERGCNKSLSNISLGSRESSPKVDNSVIINNRVGLSQKNVGRVSPFMMNECCKTKLFPEKTSVPLSGVEALHRRSLTPSVLENVSTFVGANSLSPHSFTRYMAGSPLIVSHASKSLDIPAQPLYTWNLTTLSRDLSQPPGRASPISTVSSTQNLTSPVELQVTNLDQSIEANEMKKILFSVFREHVMVIHISLALQADNSLKAIVKVPSQQDAQYAISQLHRRKIGYKRILIAYTSSDRTPPLHILRSEVVALLSDVPTKKLPVFKFRELFEKRYHRSISVSELYKMKEAVHIVEDVTGRMVSLNPDYRSTPSPVDSEGSQEIQQILEKPYCEQHFRLSDSRGWAEQDSVYPLPDVFVTLKTLAPQVHTLLDTHQGTLPLNSFCACYEAEFGLLPVQEGLKESCRSSLPEGQVSVRSSCGLVSDLSEFGIPLEHLIACIPGVQITKSGLGVKKVQWLGDRSLDEQSQRSISPALVGQLALFSREMVDLLKNQPRCLMAFSKFIPAYHHHFGRQCRVADYGFTKLIDLLESVPQVVQILGQGQGRLLTLTHRAQVKRFAADLLRILKSQASKQVKLSELALLYEEIIGKKFVVTNYGVCEISDILAEVAESSVVIDSTSEETVIAIPKREQTSEEIERTKQFSAEVVELLKHSPTCSMSFNKFVPAYHHHFGKQCRVSDYGFTKLIELLEVISDVLKVTGSGEDKVIELQESEKLRVMAERIVAVVKDSPNQTFLLSHLPKAYLKLHGHALHCEEYGCSSTENLLSKLKHAVKVLKMAEGPMITLVDRGFVRQVSLRVRRLLMEQLNGSCTIEELCQRYLKRYGHSITVSMVQQDLGDVVQIDGDIIRLAPIQLLARDILILLHEHNGAIPLPNFEGAYFQRFGVPCRPAQYGFQSLVSMLQAIPDYVLVKGRRSKRMILLNRDTAGSPLPLFLTSREVPEKVKSTANAAAKNTSDKEIGQSFEISTTNTATKNASDKEIGQSYESAELLQVRNSPVDLLSQPIPSSVPSPELHPELQSLAERDLMGFDSPKPSSPALLEEEQEAEFQLSTLPLQYPSVNLTSSCPLPAVATSSGYSYQPDCPVLAYSSLPPSSQQQTLKASTCNDHGGFSTLPRNMAKSRPDSLSYEDLTIIGREDGFPSTQSTPTRGPTKVYPRSRIAAHFPIPLEPRY</sequence>
<dbReference type="InterPro" id="IPR024768">
    <property type="entry name" value="Marf1"/>
</dbReference>
<feature type="compositionally biased region" description="Polar residues" evidence="3">
    <location>
        <begin position="407"/>
        <end position="418"/>
    </location>
</feature>
<feature type="region of interest" description="Disordered" evidence="3">
    <location>
        <begin position="1533"/>
        <end position="1555"/>
    </location>
</feature>
<dbReference type="InterPro" id="IPR045602">
    <property type="entry name" value="MARF1_LOTUS"/>
</dbReference>
<feature type="domain" description="HTH OST-type" evidence="4">
    <location>
        <begin position="877"/>
        <end position="951"/>
    </location>
</feature>
<dbReference type="PANTHER" id="PTHR14379:SF3">
    <property type="entry name" value="MEIOSIS REGULATOR AND MRNA STABILITY FACTOR 1"/>
    <property type="match status" value="1"/>
</dbReference>
<keyword evidence="1" id="KW-0677">Repeat</keyword>
<dbReference type="InterPro" id="IPR034191">
    <property type="entry name" value="MARF1_RRM2"/>
</dbReference>
<evidence type="ECO:0000313" key="5">
    <source>
        <dbReference type="Proteomes" id="UP000694941"/>
    </source>
</evidence>
<feature type="compositionally biased region" description="Basic and acidic residues" evidence="3">
    <location>
        <begin position="394"/>
        <end position="405"/>
    </location>
</feature>
<feature type="domain" description="HTH OST-type" evidence="4">
    <location>
        <begin position="953"/>
        <end position="1028"/>
    </location>
</feature>
<feature type="domain" description="HTH OST-type" evidence="4">
    <location>
        <begin position="1113"/>
        <end position="1187"/>
    </location>
</feature>
<dbReference type="InterPro" id="IPR025605">
    <property type="entry name" value="OST-HTH/LOTUS_dom"/>
</dbReference>
<dbReference type="InterPro" id="IPR021139">
    <property type="entry name" value="NYN"/>
</dbReference>
<dbReference type="RefSeq" id="XP_022249100.1">
    <property type="nucleotide sequence ID" value="XM_022393392.1"/>
</dbReference>
<dbReference type="CDD" id="cd12255">
    <property type="entry name" value="RRM1_LKAP"/>
    <property type="match status" value="1"/>
</dbReference>
<dbReference type="InterPro" id="IPR034189">
    <property type="entry name" value="MARF1_RRM1"/>
</dbReference>
<feature type="domain" description="HTH OST-type" evidence="4">
    <location>
        <begin position="1250"/>
        <end position="1323"/>
    </location>
</feature>
<feature type="compositionally biased region" description="Polar residues" evidence="3">
    <location>
        <begin position="324"/>
        <end position="335"/>
    </location>
</feature>
<evidence type="ECO:0000259" key="4">
    <source>
        <dbReference type="PROSITE" id="PS51644"/>
    </source>
</evidence>
<dbReference type="Pfam" id="PF12872">
    <property type="entry name" value="OST-HTH"/>
    <property type="match status" value="4"/>
</dbReference>